<protein>
    <submittedName>
        <fullName evidence="2">Uncharacterized protein</fullName>
    </submittedName>
</protein>
<name>D3B239_HETP5</name>
<organism evidence="2 3">
    <name type="scientific">Heterostelium pallidum (strain ATCC 26659 / Pp 5 / PN500)</name>
    <name type="common">Cellular slime mold</name>
    <name type="synonym">Polysphondylium pallidum</name>
    <dbReference type="NCBI Taxonomy" id="670386"/>
    <lineage>
        <taxon>Eukaryota</taxon>
        <taxon>Amoebozoa</taxon>
        <taxon>Evosea</taxon>
        <taxon>Eumycetozoa</taxon>
        <taxon>Dictyostelia</taxon>
        <taxon>Acytosteliales</taxon>
        <taxon>Acytosteliaceae</taxon>
        <taxon>Heterostelium</taxon>
    </lineage>
</organism>
<proteinExistence type="predicted"/>
<dbReference type="FunCoup" id="D3B239">
    <property type="interactions" value="422"/>
</dbReference>
<dbReference type="RefSeq" id="XP_020436528.1">
    <property type="nucleotide sequence ID" value="XM_020573433.1"/>
</dbReference>
<dbReference type="GeneID" id="31357971"/>
<reference evidence="2 3" key="1">
    <citation type="journal article" date="2011" name="Genome Res.">
        <title>Phylogeny-wide analysis of social amoeba genomes highlights ancient origins for complex intercellular communication.</title>
        <authorList>
            <person name="Heidel A.J."/>
            <person name="Lawal H.M."/>
            <person name="Felder M."/>
            <person name="Schilde C."/>
            <person name="Helps N.R."/>
            <person name="Tunggal B."/>
            <person name="Rivero F."/>
            <person name="John U."/>
            <person name="Schleicher M."/>
            <person name="Eichinger L."/>
            <person name="Platzer M."/>
            <person name="Noegel A.A."/>
            <person name="Schaap P."/>
            <person name="Gloeckner G."/>
        </authorList>
    </citation>
    <scope>NUCLEOTIDE SEQUENCE [LARGE SCALE GENOMIC DNA]</scope>
    <source>
        <strain evidence="3">ATCC 26659 / Pp 5 / PN500</strain>
    </source>
</reference>
<dbReference type="InParanoid" id="D3B239"/>
<dbReference type="EMBL" id="ADBJ01000009">
    <property type="protein sequence ID" value="EFA84414.1"/>
    <property type="molecule type" value="Genomic_DNA"/>
</dbReference>
<gene>
    <name evidence="2" type="ORF">PPL_02446</name>
</gene>
<comment type="caution">
    <text evidence="2">The sequence shown here is derived from an EMBL/GenBank/DDBJ whole genome shotgun (WGS) entry which is preliminary data.</text>
</comment>
<sequence length="96" mass="10804">MQFQALRLFERASKRVPLIRFPNRKAGETHISYEQPKVASTASVPPQAQPPKKKGNHVYITADQAPKRLPMKDDEIDMIMLGGIKEVAPPPKKSKK</sequence>
<dbReference type="OMA" id="GETHISY"/>
<dbReference type="Proteomes" id="UP000001396">
    <property type="component" value="Unassembled WGS sequence"/>
</dbReference>
<evidence type="ECO:0000256" key="1">
    <source>
        <dbReference type="SAM" id="MobiDB-lite"/>
    </source>
</evidence>
<evidence type="ECO:0000313" key="3">
    <source>
        <dbReference type="Proteomes" id="UP000001396"/>
    </source>
</evidence>
<keyword evidence="3" id="KW-1185">Reference proteome</keyword>
<feature type="region of interest" description="Disordered" evidence="1">
    <location>
        <begin position="34"/>
        <end position="55"/>
    </location>
</feature>
<evidence type="ECO:0000313" key="2">
    <source>
        <dbReference type="EMBL" id="EFA84414.1"/>
    </source>
</evidence>
<accession>D3B239</accession>
<dbReference type="AlphaFoldDB" id="D3B239"/>